<keyword evidence="1 3" id="KW-0560">Oxidoreductase</keyword>
<sequence length="510" mass="53774">MSTLTPLAPAMSWLERSLALRPETRLFIDGEFRPAHDGATFDTLSPRDGRLIAAVSSAGAVDVDIAVRAAARAFESGVWSRANRRDRQKVLLRLADLMLENLEELALLEALDSGHPIGDALRVDVPNAARTVRWYAEAIDKVYDEVAPTPRNALALVTREALGVVGAVVPWNYPLIITAWKIAPALATGNSVVLKPAELTSLSALKLAELAAEAGLPAGVLNVVSGVGEVAGQALGRHPLVDKITFTGSPAVGRGFLRYAGESNGKQVALELGGKSPQVVLADVEDVAECASAVAWGIFYNAGQTCHGGSRLIVDERVHDALVDQVLRVGRGLVLGDPLDEATQIGAIASATQLDRVLAYTDVAEAEGATVHGGRRVRPDGLTDGYYVEPTVFDYVDNTGRIGQEEIFGPALSVTTVRGAAEAVAVANESAFGLAASVWTGSVTTAHTVARELRAGTVWVNTFDVADVITPFGGFKNSGSGRDRSLHAFDAYTALKTTWINLGDSPLTAD</sequence>
<feature type="domain" description="Aldehyde dehydrogenase" evidence="4">
    <location>
        <begin position="36"/>
        <end position="497"/>
    </location>
</feature>
<organism evidence="5 6">
    <name type="scientific">Cryobacterium adonitolivorans</name>
    <dbReference type="NCBI Taxonomy" id="1259189"/>
    <lineage>
        <taxon>Bacteria</taxon>
        <taxon>Bacillati</taxon>
        <taxon>Actinomycetota</taxon>
        <taxon>Actinomycetes</taxon>
        <taxon>Micrococcales</taxon>
        <taxon>Microbacteriaceae</taxon>
        <taxon>Cryobacterium</taxon>
    </lineage>
</organism>
<evidence type="ECO:0000256" key="2">
    <source>
        <dbReference type="PROSITE-ProRule" id="PRU10007"/>
    </source>
</evidence>
<dbReference type="InterPro" id="IPR016161">
    <property type="entry name" value="Ald_DH/histidinol_DH"/>
</dbReference>
<feature type="active site" evidence="2">
    <location>
        <position position="271"/>
    </location>
</feature>
<evidence type="ECO:0000256" key="3">
    <source>
        <dbReference type="RuleBase" id="RU003345"/>
    </source>
</evidence>
<evidence type="ECO:0000313" key="6">
    <source>
        <dbReference type="Proteomes" id="UP000297907"/>
    </source>
</evidence>
<evidence type="ECO:0000313" key="5">
    <source>
        <dbReference type="EMBL" id="TFC01597.1"/>
    </source>
</evidence>
<dbReference type="OrthoDB" id="6882680at2"/>
<evidence type="ECO:0000259" key="4">
    <source>
        <dbReference type="Pfam" id="PF00171"/>
    </source>
</evidence>
<keyword evidence="6" id="KW-1185">Reference proteome</keyword>
<reference evidence="5 6" key="1">
    <citation type="submission" date="2019-03" db="EMBL/GenBank/DDBJ databases">
        <title>Genomics of glacier-inhabiting Cryobacterium strains.</title>
        <authorList>
            <person name="Liu Q."/>
            <person name="Xin Y.-H."/>
        </authorList>
    </citation>
    <scope>NUCLEOTIDE SEQUENCE [LARGE SCALE GENOMIC DNA]</scope>
    <source>
        <strain evidence="5 6">RHLS22-1</strain>
    </source>
</reference>
<proteinExistence type="inferred from homology"/>
<dbReference type="Gene3D" id="3.40.309.10">
    <property type="entry name" value="Aldehyde Dehydrogenase, Chain A, domain 2"/>
    <property type="match status" value="1"/>
</dbReference>
<name>A0A4R8W382_9MICO</name>
<dbReference type="RefSeq" id="WP_134453698.1">
    <property type="nucleotide sequence ID" value="NZ_SOFL01000033.1"/>
</dbReference>
<dbReference type="FunFam" id="3.40.605.10:FF:000001">
    <property type="entry name" value="Aldehyde dehydrogenase 1"/>
    <property type="match status" value="1"/>
</dbReference>
<dbReference type="GO" id="GO:0016620">
    <property type="term" value="F:oxidoreductase activity, acting on the aldehyde or oxo group of donors, NAD or NADP as acceptor"/>
    <property type="evidence" value="ECO:0007669"/>
    <property type="project" value="InterPro"/>
</dbReference>
<evidence type="ECO:0000256" key="1">
    <source>
        <dbReference type="ARBA" id="ARBA00023002"/>
    </source>
</evidence>
<dbReference type="AlphaFoldDB" id="A0A4R8W382"/>
<dbReference type="PANTHER" id="PTHR11699">
    <property type="entry name" value="ALDEHYDE DEHYDROGENASE-RELATED"/>
    <property type="match status" value="1"/>
</dbReference>
<gene>
    <name evidence="5" type="ORF">E3O42_09445</name>
</gene>
<dbReference type="InterPro" id="IPR015590">
    <property type="entry name" value="Aldehyde_DH_dom"/>
</dbReference>
<comment type="similarity">
    <text evidence="3">Belongs to the aldehyde dehydrogenase family.</text>
</comment>
<dbReference type="PROSITE" id="PS00687">
    <property type="entry name" value="ALDEHYDE_DEHYDR_GLU"/>
    <property type="match status" value="1"/>
</dbReference>
<dbReference type="SUPFAM" id="SSF53720">
    <property type="entry name" value="ALDH-like"/>
    <property type="match status" value="1"/>
</dbReference>
<dbReference type="Gene3D" id="3.40.605.10">
    <property type="entry name" value="Aldehyde Dehydrogenase, Chain A, domain 1"/>
    <property type="match status" value="1"/>
</dbReference>
<dbReference type="InterPro" id="IPR016163">
    <property type="entry name" value="Ald_DH_C"/>
</dbReference>
<dbReference type="Proteomes" id="UP000297907">
    <property type="component" value="Unassembled WGS sequence"/>
</dbReference>
<comment type="caution">
    <text evidence="5">The sequence shown here is derived from an EMBL/GenBank/DDBJ whole genome shotgun (WGS) entry which is preliminary data.</text>
</comment>
<dbReference type="InterPro" id="IPR016162">
    <property type="entry name" value="Ald_DH_N"/>
</dbReference>
<accession>A0A4R8W382</accession>
<dbReference type="EMBL" id="SOFL01000033">
    <property type="protein sequence ID" value="TFC01597.1"/>
    <property type="molecule type" value="Genomic_DNA"/>
</dbReference>
<dbReference type="Pfam" id="PF00171">
    <property type="entry name" value="Aldedh"/>
    <property type="match status" value="1"/>
</dbReference>
<protein>
    <submittedName>
        <fullName evidence="5">Aldehyde dehydrogenase family protein</fullName>
    </submittedName>
</protein>
<dbReference type="InterPro" id="IPR029510">
    <property type="entry name" value="Ald_DH_CS_GLU"/>
</dbReference>